<reference evidence="3" key="1">
    <citation type="submission" date="2016-10" db="EMBL/GenBank/DDBJ databases">
        <authorList>
            <person name="Varghese N."/>
            <person name="Submissions S."/>
        </authorList>
    </citation>
    <scope>NUCLEOTIDE SEQUENCE [LARGE SCALE GENOMIC DNA]</scope>
    <source>
        <strain evidence="3">CGMCC 1.11014</strain>
    </source>
</reference>
<dbReference type="AlphaFoldDB" id="A0A1I7LEA0"/>
<dbReference type="Gene3D" id="3.40.190.10">
    <property type="entry name" value="Periplasmic binding protein-like II"/>
    <property type="match status" value="2"/>
</dbReference>
<dbReference type="PANTHER" id="PTHR38834">
    <property type="entry name" value="PERIPLASMIC SUBSTRATE BINDING PROTEIN FAMILY 3"/>
    <property type="match status" value="1"/>
</dbReference>
<dbReference type="STRING" id="1035707.SAMN05216552_102788"/>
<name>A0A1I7LEA0_9BURK</name>
<organism evidence="2 3">
    <name type="scientific">Pseudoduganella namucuonensis</name>
    <dbReference type="NCBI Taxonomy" id="1035707"/>
    <lineage>
        <taxon>Bacteria</taxon>
        <taxon>Pseudomonadati</taxon>
        <taxon>Pseudomonadota</taxon>
        <taxon>Betaproteobacteria</taxon>
        <taxon>Burkholderiales</taxon>
        <taxon>Oxalobacteraceae</taxon>
        <taxon>Telluria group</taxon>
        <taxon>Pseudoduganella</taxon>
    </lineage>
</organism>
<dbReference type="RefSeq" id="WP_093558157.1">
    <property type="nucleotide sequence ID" value="NZ_FPBO01000027.1"/>
</dbReference>
<gene>
    <name evidence="2" type="ORF">SAMN05216552_102788</name>
</gene>
<feature type="chain" id="PRO_5011607846" evidence="1">
    <location>
        <begin position="25"/>
        <end position="243"/>
    </location>
</feature>
<feature type="signal peptide" evidence="1">
    <location>
        <begin position="1"/>
        <end position="24"/>
    </location>
</feature>
<dbReference type="OrthoDB" id="8594082at2"/>
<dbReference type="EMBL" id="FPBO01000027">
    <property type="protein sequence ID" value="SFV08010.1"/>
    <property type="molecule type" value="Genomic_DNA"/>
</dbReference>
<keyword evidence="1" id="KW-0732">Signal</keyword>
<evidence type="ECO:0000313" key="3">
    <source>
        <dbReference type="Proteomes" id="UP000199391"/>
    </source>
</evidence>
<dbReference type="SUPFAM" id="SSF53850">
    <property type="entry name" value="Periplasmic binding protein-like II"/>
    <property type="match status" value="1"/>
</dbReference>
<evidence type="ECO:0000313" key="2">
    <source>
        <dbReference type="EMBL" id="SFV08010.1"/>
    </source>
</evidence>
<accession>A0A1I7LEA0</accession>
<sequence>MSLRMRTFPVLAALLMAAGQPLRAQPPGMYVYEVAPLFYRDKGVPRGVLYEMMLDLRSRAGHAGPVIAVPLRRELVLLNGAPGSVGTLARSPLLENQYRWLCKLWEDRIMLVASEATDVGIATVEEARALRLGVVMGSPSEELARALGFTRMEPAVSSAANAGKLARGRIDVWMVAQSIAEHEQRQLGAATLRLRLGAVLQPVHVYLAGGRAMDDATAAKWENACAAMQKDGTQARILQQYGY</sequence>
<protein>
    <submittedName>
        <fullName evidence="2">Extracellular solute-binding protein, family 3</fullName>
    </submittedName>
</protein>
<dbReference type="Proteomes" id="UP000199391">
    <property type="component" value="Unassembled WGS sequence"/>
</dbReference>
<evidence type="ECO:0000256" key="1">
    <source>
        <dbReference type="SAM" id="SignalP"/>
    </source>
</evidence>
<proteinExistence type="predicted"/>
<keyword evidence="3" id="KW-1185">Reference proteome</keyword>
<dbReference type="PANTHER" id="PTHR38834:SF3">
    <property type="entry name" value="SOLUTE-BINDING PROTEIN FAMILY 3_N-TERMINAL DOMAIN-CONTAINING PROTEIN"/>
    <property type="match status" value="1"/>
</dbReference>